<proteinExistence type="inferred from homology"/>
<dbReference type="InterPro" id="IPR006379">
    <property type="entry name" value="HAD-SF_hydro_IIB"/>
</dbReference>
<dbReference type="GO" id="GO:0033828">
    <property type="term" value="F:glucosylglycerol-phosphate synthase activity"/>
    <property type="evidence" value="ECO:0007669"/>
    <property type="project" value="UniProtKB-EC"/>
</dbReference>
<dbReference type="Gene3D" id="3.40.50.1000">
    <property type="entry name" value="HAD superfamily/HAD-like"/>
    <property type="match status" value="1"/>
</dbReference>
<dbReference type="InterPro" id="IPR036412">
    <property type="entry name" value="HAD-like_sf"/>
</dbReference>
<dbReference type="EC" id="2.4.1.15" evidence="11"/>
<evidence type="ECO:0000256" key="10">
    <source>
        <dbReference type="ARBA" id="ARBA00060702"/>
    </source>
</evidence>
<dbReference type="CDD" id="cd03788">
    <property type="entry name" value="GT20_TPS"/>
    <property type="match status" value="1"/>
</dbReference>
<dbReference type="GO" id="GO:0005829">
    <property type="term" value="C:cytosol"/>
    <property type="evidence" value="ECO:0007669"/>
    <property type="project" value="TreeGrafter"/>
</dbReference>
<dbReference type="NCBIfam" id="TIGR02400">
    <property type="entry name" value="trehalose_OtsA"/>
    <property type="match status" value="1"/>
</dbReference>
<keyword evidence="13" id="KW-1185">Reference proteome</keyword>
<evidence type="ECO:0000256" key="2">
    <source>
        <dbReference type="ARBA" id="ARBA00006330"/>
    </source>
</evidence>
<evidence type="ECO:0000256" key="5">
    <source>
        <dbReference type="ARBA" id="ARBA00022676"/>
    </source>
</evidence>
<dbReference type="GO" id="GO:0004805">
    <property type="term" value="F:trehalose-phosphatase activity"/>
    <property type="evidence" value="ECO:0007669"/>
    <property type="project" value="TreeGrafter"/>
</dbReference>
<evidence type="ECO:0000313" key="12">
    <source>
        <dbReference type="EMBL" id="SMG11506.1"/>
    </source>
</evidence>
<sequence>MKKQAGKILIISNRLPIKIERQDEKLVISASEGGLATGLGSIYNKDNNLWIGWPGIVPKDQAEKDFITETLSSLNLIPIFLTEEEIAGYYEGFSNEVLWPISHYSPTYANYNTDNWHCYQTVNQKFADLVQLHCSNEDTVWIHDYQLMLLPHMIRQKKENIAIGYFQHIPFPPDEVFRSIPWRDELLRGILGADLIAFHTFNDTQHFLDACTHILGLSIFNNNLQVSGRTVYVEVYPMGIDFEKFNALSKKKAIKARSREIREHFSNRKIIVSVDRLDYSKGILPRIAAFEDLLLRHPEWKGQVVLYMLVVPSRDTVDQYKRLKDEIDRKVGNINAAYGNNDWTPIVYFYTSYPVEELVALYRAADICLVTSVRDGMNLVSKEYIACKEQTDGVLILSELAGASKELIDAIQINPHSIDQIRDALSQALTMPKEEQHERMAASIALVKKFNIHHWVDLFFTKLKEIKMQQGKDFARRIRPETQDAILKLYQLSKKRLFFLDYDGTLIGFNNDVNKAAPTNELYDTLDKIQASPNNQIVIISGRPHQILEKWFANKNYILVGEHGVWKKYPDGAWKSKSDLSNTWKASIKKVMHKYANKTAGAFIEEKEYSLAWHYRKTQEGLGQFRAQELIDSMRYLIPHHGLQLLRGDKVIEVKNRDVNKGKAALSIVRRLQPDFIFAIGDDATDEDMFIELPKNNTISIKVGNKKSVAKFYVENQHEVATLLQSIFVEKDKTNVTVTKKEHAYGI</sequence>
<dbReference type="Pfam" id="PF00982">
    <property type="entry name" value="Glyco_transf_20"/>
    <property type="match status" value="1"/>
</dbReference>
<gene>
    <name evidence="12" type="ORF">SAMN05660862_0615</name>
</gene>
<dbReference type="Pfam" id="PF02358">
    <property type="entry name" value="Trehalose_PPase"/>
    <property type="match status" value="1"/>
</dbReference>
<keyword evidence="5" id="KW-0328">Glycosyltransferase</keyword>
<dbReference type="PANTHER" id="PTHR10788">
    <property type="entry name" value="TREHALOSE-6-PHOSPHATE SYNTHASE"/>
    <property type="match status" value="1"/>
</dbReference>
<dbReference type="OrthoDB" id="9761633at2"/>
<reference evidence="12 13" key="1">
    <citation type="submission" date="2017-04" db="EMBL/GenBank/DDBJ databases">
        <authorList>
            <person name="Afonso C.L."/>
            <person name="Miller P.J."/>
            <person name="Scott M.A."/>
            <person name="Spackman E."/>
            <person name="Goraichik I."/>
            <person name="Dimitrov K.M."/>
            <person name="Suarez D.L."/>
            <person name="Swayne D.E."/>
        </authorList>
    </citation>
    <scope>NUCLEOTIDE SEQUENCE [LARGE SCALE GENOMIC DNA]</scope>
    <source>
        <strain evidence="12 13">DSM 22418</strain>
    </source>
</reference>
<dbReference type="PANTHER" id="PTHR10788:SF106">
    <property type="entry name" value="BCDNA.GH08860"/>
    <property type="match status" value="1"/>
</dbReference>
<comment type="subunit">
    <text evidence="4">Homotetramer.</text>
</comment>
<comment type="catalytic activity">
    <reaction evidence="8">
        <text>ADP-alpha-D-glucose + sn-glycerol 3-phosphate = 2-O-(alpha-D-glucopyranosyl)-sn-glycerol 3-phosphate + ADP + H(+)</text>
        <dbReference type="Rhea" id="RHEA:12881"/>
        <dbReference type="ChEBI" id="CHEBI:15378"/>
        <dbReference type="ChEBI" id="CHEBI:57498"/>
        <dbReference type="ChEBI" id="CHEBI:57597"/>
        <dbReference type="ChEBI" id="CHEBI:87089"/>
        <dbReference type="ChEBI" id="CHEBI:456216"/>
        <dbReference type="EC" id="2.4.1.213"/>
    </reaction>
</comment>
<keyword evidence="6" id="KW-0808">Transferase</keyword>
<evidence type="ECO:0000313" key="13">
    <source>
        <dbReference type="Proteomes" id="UP000192980"/>
    </source>
</evidence>
<evidence type="ECO:0000256" key="1">
    <source>
        <dbReference type="ARBA" id="ARBA00005199"/>
    </source>
</evidence>
<dbReference type="GO" id="GO:0005992">
    <property type="term" value="P:trehalose biosynthetic process"/>
    <property type="evidence" value="ECO:0007669"/>
    <property type="project" value="UniProtKB-UniRule"/>
</dbReference>
<comment type="pathway">
    <text evidence="10">Glycan metabolism; glucosylglycerol biosynthesis.</text>
</comment>
<evidence type="ECO:0000256" key="7">
    <source>
        <dbReference type="ARBA" id="ARBA00048039"/>
    </source>
</evidence>
<evidence type="ECO:0000256" key="9">
    <source>
        <dbReference type="ARBA" id="ARBA00055920"/>
    </source>
</evidence>
<protein>
    <recommendedName>
        <fullName evidence="11">Alpha,alpha-trehalose-phosphate synthase</fullName>
        <ecNumber evidence="11">2.4.1.15</ecNumber>
    </recommendedName>
</protein>
<comment type="similarity">
    <text evidence="3">Belongs to the glycosyltransferase 20 family.</text>
</comment>
<accession>A0A1X7IBP4</accession>
<evidence type="ECO:0000256" key="8">
    <source>
        <dbReference type="ARBA" id="ARBA00052754"/>
    </source>
</evidence>
<dbReference type="CDD" id="cd01627">
    <property type="entry name" value="HAD_TPP"/>
    <property type="match status" value="1"/>
</dbReference>
<comment type="pathway">
    <text evidence="1">Glycan biosynthesis; trehalose biosynthesis.</text>
</comment>
<comment type="function">
    <text evidence="9">Involved in salt tolerance by producing GG-phosphate from ADP-glucose and glycerol-3-phosphate (G3P), an intermediate in the synthesis of the osmolyte glucosylglycerol (GG).</text>
</comment>
<dbReference type="SUPFAM" id="SSF53756">
    <property type="entry name" value="UDP-Glycosyltransferase/glycogen phosphorylase"/>
    <property type="match status" value="1"/>
</dbReference>
<organism evidence="12 13">
    <name type="scientific">Sphingobacterium psychroaquaticum</name>
    <dbReference type="NCBI Taxonomy" id="561061"/>
    <lineage>
        <taxon>Bacteria</taxon>
        <taxon>Pseudomonadati</taxon>
        <taxon>Bacteroidota</taxon>
        <taxon>Sphingobacteriia</taxon>
        <taxon>Sphingobacteriales</taxon>
        <taxon>Sphingobacteriaceae</taxon>
        <taxon>Sphingobacterium</taxon>
    </lineage>
</organism>
<dbReference type="EMBL" id="FXAU01000001">
    <property type="protein sequence ID" value="SMG11506.1"/>
    <property type="molecule type" value="Genomic_DNA"/>
</dbReference>
<dbReference type="NCBIfam" id="NF011071">
    <property type="entry name" value="PRK14501.1"/>
    <property type="match status" value="1"/>
</dbReference>
<dbReference type="Gene3D" id="3.30.70.1020">
    <property type="entry name" value="Trehalose-6-phosphate phosphatase related protein, domain 2"/>
    <property type="match status" value="1"/>
</dbReference>
<dbReference type="InterPro" id="IPR023214">
    <property type="entry name" value="HAD_sf"/>
</dbReference>
<evidence type="ECO:0000256" key="4">
    <source>
        <dbReference type="ARBA" id="ARBA00011881"/>
    </source>
</evidence>
<comment type="catalytic activity">
    <reaction evidence="7">
        <text>D-glucose 6-phosphate + UDP-alpha-D-glucose = alpha,alpha-trehalose 6-phosphate + UDP + H(+)</text>
        <dbReference type="Rhea" id="RHEA:18889"/>
        <dbReference type="ChEBI" id="CHEBI:15378"/>
        <dbReference type="ChEBI" id="CHEBI:58223"/>
        <dbReference type="ChEBI" id="CHEBI:58429"/>
        <dbReference type="ChEBI" id="CHEBI:58885"/>
        <dbReference type="ChEBI" id="CHEBI:61548"/>
        <dbReference type="EC" id="2.4.1.15"/>
    </reaction>
</comment>
<evidence type="ECO:0000256" key="11">
    <source>
        <dbReference type="NCBIfam" id="TIGR02400"/>
    </source>
</evidence>
<evidence type="ECO:0000256" key="6">
    <source>
        <dbReference type="ARBA" id="ARBA00022679"/>
    </source>
</evidence>
<dbReference type="STRING" id="561061.SAMN05660862_0615"/>
<dbReference type="Proteomes" id="UP000192980">
    <property type="component" value="Unassembled WGS sequence"/>
</dbReference>
<name>A0A1X7IBP4_9SPHI</name>
<dbReference type="GO" id="GO:0003825">
    <property type="term" value="F:alpha,alpha-trehalose-phosphate synthase (UDP-forming) activity"/>
    <property type="evidence" value="ECO:0007669"/>
    <property type="project" value="UniProtKB-UniRule"/>
</dbReference>
<comment type="similarity">
    <text evidence="2">In the C-terminal section; belongs to the trehalose phosphatase family.</text>
</comment>
<dbReference type="InterPro" id="IPR003337">
    <property type="entry name" value="Trehalose_PPase"/>
</dbReference>
<dbReference type="SUPFAM" id="SSF56784">
    <property type="entry name" value="HAD-like"/>
    <property type="match status" value="1"/>
</dbReference>
<dbReference type="NCBIfam" id="TIGR01484">
    <property type="entry name" value="HAD-SF-IIB"/>
    <property type="match status" value="1"/>
</dbReference>
<dbReference type="InterPro" id="IPR012766">
    <property type="entry name" value="Trehalose_OtsA"/>
</dbReference>
<dbReference type="AlphaFoldDB" id="A0A1X7IBP4"/>
<dbReference type="RefSeq" id="WP_085471978.1">
    <property type="nucleotide sequence ID" value="NZ_FXAU01000001.1"/>
</dbReference>
<dbReference type="InterPro" id="IPR001830">
    <property type="entry name" value="Glyco_trans_20"/>
</dbReference>
<dbReference type="Gene3D" id="3.40.50.2000">
    <property type="entry name" value="Glycogen Phosphorylase B"/>
    <property type="match status" value="2"/>
</dbReference>
<evidence type="ECO:0000256" key="3">
    <source>
        <dbReference type="ARBA" id="ARBA00008799"/>
    </source>
</evidence>
<dbReference type="NCBIfam" id="TIGR00685">
    <property type="entry name" value="T6PP"/>
    <property type="match status" value="1"/>
</dbReference>
<dbReference type="FunFam" id="3.40.50.2000:FF:000010">
    <property type="entry name" value="Alpha,alpha-trehalose-phosphate synthase"/>
    <property type="match status" value="1"/>
</dbReference>